<dbReference type="GeneID" id="16549356"/>
<dbReference type="Proteomes" id="UP000015502">
    <property type="component" value="Chromosome"/>
</dbReference>
<protein>
    <submittedName>
        <fullName evidence="4">Glycosyl transferase</fullName>
    </submittedName>
</protein>
<dbReference type="OrthoDB" id="132546at2157"/>
<sequence length="324" mass="37599">MRYVILARNLDSKAGGIGVYGRNLIKKLEAKGIDVIISPKEKLSYFKWLLFDVPIFLLKTDADVYHAIGIIEGILLPFIKPRSKKYLTVHDLIPLKYRGRGFRKILERFLVGLGLFSARFYDKIFAVSHLTKLDMIRFGGIDENKIKVVYQPIDDRFLKTSISGKRCKTFNIGYISRMEEYKRHELLIKLFMEYKNPNARLYLAGTGHLFKKIQKLVEKDKRIVLLGFVPDDKIVEFYDMLDVYIHPSKYEGWGLPIVEAIARKKPVIILEDAEIPKEIKHLCLSIDEPNFNIDPLIANPKYLKKVGVIKNRAWGHIYENSICH</sequence>
<feature type="domain" description="Glycosyltransferase subfamily 4-like N-terminal" evidence="3">
    <location>
        <begin position="37"/>
        <end position="155"/>
    </location>
</feature>
<name>H3ZLK8_THELN</name>
<evidence type="ECO:0000259" key="3">
    <source>
        <dbReference type="Pfam" id="PF13439"/>
    </source>
</evidence>
<proteinExistence type="predicted"/>
<dbReference type="InterPro" id="IPR028098">
    <property type="entry name" value="Glyco_trans_4-like_N"/>
</dbReference>
<gene>
    <name evidence="4" type="ORF">OCC_01414</name>
</gene>
<dbReference type="RefSeq" id="WP_004067323.1">
    <property type="nucleotide sequence ID" value="NC_022084.1"/>
</dbReference>
<feature type="domain" description="Glycosyl transferase family 1" evidence="2">
    <location>
        <begin position="164"/>
        <end position="279"/>
    </location>
</feature>
<dbReference type="KEGG" id="tlt:OCC_01414"/>
<evidence type="ECO:0000313" key="5">
    <source>
        <dbReference type="Proteomes" id="UP000015502"/>
    </source>
</evidence>
<evidence type="ECO:0000259" key="2">
    <source>
        <dbReference type="Pfam" id="PF00534"/>
    </source>
</evidence>
<dbReference type="PANTHER" id="PTHR46401:SF2">
    <property type="entry name" value="GLYCOSYLTRANSFERASE WBBK-RELATED"/>
    <property type="match status" value="1"/>
</dbReference>
<dbReference type="Pfam" id="PF13439">
    <property type="entry name" value="Glyco_transf_4"/>
    <property type="match status" value="1"/>
</dbReference>
<dbReference type="AlphaFoldDB" id="H3ZLK8"/>
<dbReference type="PaxDb" id="523849-OCC_01414"/>
<dbReference type="EMBL" id="CP006670">
    <property type="protein sequence ID" value="EHR79146.1"/>
    <property type="molecule type" value="Genomic_DNA"/>
</dbReference>
<accession>H3ZLK8</accession>
<keyword evidence="5" id="KW-1185">Reference proteome</keyword>
<dbReference type="SUPFAM" id="SSF53756">
    <property type="entry name" value="UDP-Glycosyltransferase/glycogen phosphorylase"/>
    <property type="match status" value="1"/>
</dbReference>
<organism evidence="4 5">
    <name type="scientific">Thermococcus litoralis (strain ATCC 51850 / DSM 5473 / JCM 8560 / NS-C)</name>
    <dbReference type="NCBI Taxonomy" id="523849"/>
    <lineage>
        <taxon>Archaea</taxon>
        <taxon>Methanobacteriati</taxon>
        <taxon>Methanobacteriota</taxon>
        <taxon>Thermococci</taxon>
        <taxon>Thermococcales</taxon>
        <taxon>Thermococcaceae</taxon>
        <taxon>Thermococcus</taxon>
    </lineage>
</organism>
<evidence type="ECO:0000313" key="4">
    <source>
        <dbReference type="EMBL" id="EHR79146.1"/>
    </source>
</evidence>
<dbReference type="Gene3D" id="3.40.50.2000">
    <property type="entry name" value="Glycogen Phosphorylase B"/>
    <property type="match status" value="2"/>
</dbReference>
<dbReference type="GO" id="GO:0016757">
    <property type="term" value="F:glycosyltransferase activity"/>
    <property type="evidence" value="ECO:0007669"/>
    <property type="project" value="InterPro"/>
</dbReference>
<keyword evidence="1 4" id="KW-0808">Transferase</keyword>
<reference evidence="4 5" key="1">
    <citation type="journal article" date="2012" name="J. Bacteriol.">
        <title>Genome sequence of the model hyperthermophilic archaeon Thermococcus litoralis NS-C.</title>
        <authorList>
            <person name="Gardner A.F."/>
            <person name="Kumar S."/>
            <person name="Perler F.B."/>
        </authorList>
    </citation>
    <scope>NUCLEOTIDE SEQUENCE [LARGE SCALE GENOMIC DNA]</scope>
    <source>
        <strain evidence="5">ATCC 51850 / DSM 5473 / JCM 8560 / NS-C</strain>
    </source>
</reference>
<dbReference type="HOGENOM" id="CLU_822879_0_0_2"/>
<dbReference type="PANTHER" id="PTHR46401">
    <property type="entry name" value="GLYCOSYLTRANSFERASE WBBK-RELATED"/>
    <property type="match status" value="1"/>
</dbReference>
<dbReference type="STRING" id="523849.OCC_01414"/>
<dbReference type="InterPro" id="IPR001296">
    <property type="entry name" value="Glyco_trans_1"/>
</dbReference>
<evidence type="ECO:0000256" key="1">
    <source>
        <dbReference type="ARBA" id="ARBA00022679"/>
    </source>
</evidence>
<dbReference type="Pfam" id="PF00534">
    <property type="entry name" value="Glycos_transf_1"/>
    <property type="match status" value="1"/>
</dbReference>